<dbReference type="EMBL" id="BAABJJ010000035">
    <property type="protein sequence ID" value="GAA4949923.1"/>
    <property type="molecule type" value="Genomic_DNA"/>
</dbReference>
<feature type="transmembrane region" description="Helical" evidence="1">
    <location>
        <begin position="45"/>
        <end position="64"/>
    </location>
</feature>
<dbReference type="RefSeq" id="WP_345192373.1">
    <property type="nucleotide sequence ID" value="NZ_BAABJJ010000035.1"/>
</dbReference>
<keyword evidence="1" id="KW-0812">Transmembrane</keyword>
<feature type="transmembrane region" description="Helical" evidence="1">
    <location>
        <begin position="124"/>
        <end position="143"/>
    </location>
</feature>
<feature type="transmembrane region" description="Helical" evidence="1">
    <location>
        <begin position="70"/>
        <end position="88"/>
    </location>
</feature>
<reference evidence="3" key="1">
    <citation type="journal article" date="2019" name="Int. J. Syst. Evol. Microbiol.">
        <title>The Global Catalogue of Microorganisms (GCM) 10K type strain sequencing project: providing services to taxonomists for standard genome sequencing and annotation.</title>
        <authorList>
            <consortium name="The Broad Institute Genomics Platform"/>
            <consortium name="The Broad Institute Genome Sequencing Center for Infectious Disease"/>
            <person name="Wu L."/>
            <person name="Ma J."/>
        </authorList>
    </citation>
    <scope>NUCLEOTIDE SEQUENCE [LARGE SCALE GENOMIC DNA]</scope>
    <source>
        <strain evidence="3">JCM 18285</strain>
    </source>
</reference>
<evidence type="ECO:0000313" key="2">
    <source>
        <dbReference type="EMBL" id="GAA4949923.1"/>
    </source>
</evidence>
<feature type="transmembrane region" description="Helical" evidence="1">
    <location>
        <begin position="163"/>
        <end position="185"/>
    </location>
</feature>
<organism evidence="2 3">
    <name type="scientific">Algibacter agarivorans</name>
    <dbReference type="NCBI Taxonomy" id="1109741"/>
    <lineage>
        <taxon>Bacteria</taxon>
        <taxon>Pseudomonadati</taxon>
        <taxon>Bacteroidota</taxon>
        <taxon>Flavobacteriia</taxon>
        <taxon>Flavobacteriales</taxon>
        <taxon>Flavobacteriaceae</taxon>
        <taxon>Algibacter</taxon>
    </lineage>
</organism>
<keyword evidence="1" id="KW-0472">Membrane</keyword>
<sequence>MEKSIESIWKQGFLENDAMVAPKLNNLYNQKSIHIIDKFKRMFKINLNALVVFSFFILIASFFVKIPVMGVLMFILFNVIVIVNKRLLKGLNDIDKNVSSYQYLKSFDTWMKAQIAVNYKMSKYIYPYIFIAMVSGFGFSSHFRETLNRILGGYQPYVLYGIPVFWVLTMIAIVVVLAIFGGRIYKWDLKIVYGRILKKLDELIADMEDLRA</sequence>
<comment type="caution">
    <text evidence="2">The sequence shown here is derived from an EMBL/GenBank/DDBJ whole genome shotgun (WGS) entry which is preliminary data.</text>
</comment>
<name>A0ABP9GQY0_9FLAO</name>
<accession>A0ABP9GQY0</accession>
<gene>
    <name evidence="2" type="ORF">GCM10023314_24110</name>
</gene>
<protein>
    <submittedName>
        <fullName evidence="2">Uncharacterized protein</fullName>
    </submittedName>
</protein>
<evidence type="ECO:0000313" key="3">
    <source>
        <dbReference type="Proteomes" id="UP001501302"/>
    </source>
</evidence>
<proteinExistence type="predicted"/>
<keyword evidence="3" id="KW-1185">Reference proteome</keyword>
<evidence type="ECO:0000256" key="1">
    <source>
        <dbReference type="SAM" id="Phobius"/>
    </source>
</evidence>
<keyword evidence="1" id="KW-1133">Transmembrane helix</keyword>
<dbReference type="Proteomes" id="UP001501302">
    <property type="component" value="Unassembled WGS sequence"/>
</dbReference>